<dbReference type="STRING" id="1123307.GCA_000380065_01489"/>
<dbReference type="RefSeq" id="WP_018372199.1">
    <property type="nucleotide sequence ID" value="NZ_UHFR01000005.1"/>
</dbReference>
<dbReference type="InterPro" id="IPR005146">
    <property type="entry name" value="B3/B4_tRNA-bd"/>
</dbReference>
<dbReference type="PANTHER" id="PTHR39209">
    <property type="match status" value="1"/>
</dbReference>
<accession>A0A380KY27</accession>
<evidence type="ECO:0000313" key="3">
    <source>
        <dbReference type="Proteomes" id="UP000254634"/>
    </source>
</evidence>
<name>A0A380KY27_9STRE</name>
<evidence type="ECO:0000259" key="1">
    <source>
        <dbReference type="SMART" id="SM00873"/>
    </source>
</evidence>
<dbReference type="Proteomes" id="UP000254634">
    <property type="component" value="Unassembled WGS sequence"/>
</dbReference>
<dbReference type="OrthoDB" id="1550991at2"/>
<dbReference type="GO" id="GO:0004826">
    <property type="term" value="F:phenylalanine-tRNA ligase activity"/>
    <property type="evidence" value="ECO:0007669"/>
    <property type="project" value="InterPro"/>
</dbReference>
<dbReference type="Pfam" id="PF03483">
    <property type="entry name" value="B3_4"/>
    <property type="match status" value="1"/>
</dbReference>
<dbReference type="SMART" id="SM00873">
    <property type="entry name" value="B3_4"/>
    <property type="match status" value="1"/>
</dbReference>
<protein>
    <submittedName>
        <fullName evidence="2">B3/4 domain-containing protein</fullName>
    </submittedName>
</protein>
<feature type="domain" description="B3/B4 tRNA-binding" evidence="1">
    <location>
        <begin position="62"/>
        <end position="213"/>
    </location>
</feature>
<dbReference type="SUPFAM" id="SSF56037">
    <property type="entry name" value="PheT/TilS domain"/>
    <property type="match status" value="1"/>
</dbReference>
<evidence type="ECO:0000313" key="2">
    <source>
        <dbReference type="EMBL" id="SUN76027.1"/>
    </source>
</evidence>
<dbReference type="PANTHER" id="PTHR39209:SF2">
    <property type="entry name" value="CYTOPLASMIC PROTEIN"/>
    <property type="match status" value="1"/>
</dbReference>
<dbReference type="GO" id="GO:0003723">
    <property type="term" value="F:RNA binding"/>
    <property type="evidence" value="ECO:0007669"/>
    <property type="project" value="InterPro"/>
</dbReference>
<sequence>MKFLVDKSMAELGVTDVVVGIARNLDPEAELSQAFEQKLHEKEQWALNVDLEDVELNPTIEGYQEMIAKVGRSVKKNPPTALALIKNVKRRGDIPRINSVVDIYNVESLTSLLAIGAHDFDKVAFPLTVTLCGKEDTFHPISSNSKHVAETDFVYRDGQGIMAWLDVRDSEHYKLDEASKNALFVIQGNAHTSVDMRVAALERIGADLKAAMPKLEFEIQVFHVGQ</sequence>
<dbReference type="Gene3D" id="3.50.40.10">
    <property type="entry name" value="Phenylalanyl-trna Synthetase, Chain B, domain 3"/>
    <property type="match status" value="1"/>
</dbReference>
<dbReference type="InterPro" id="IPR020825">
    <property type="entry name" value="Phe-tRNA_synthase-like_B3/B4"/>
</dbReference>
<proteinExistence type="predicted"/>
<dbReference type="AlphaFoldDB" id="A0A380KY27"/>
<organism evidence="2 3">
    <name type="scientific">Streptococcus massiliensis</name>
    <dbReference type="NCBI Taxonomy" id="313439"/>
    <lineage>
        <taxon>Bacteria</taxon>
        <taxon>Bacillati</taxon>
        <taxon>Bacillota</taxon>
        <taxon>Bacilli</taxon>
        <taxon>Lactobacillales</taxon>
        <taxon>Streptococcaceae</taxon>
        <taxon>Streptococcus</taxon>
    </lineage>
</organism>
<dbReference type="EMBL" id="UHFR01000005">
    <property type="protein sequence ID" value="SUN76027.1"/>
    <property type="molecule type" value="Genomic_DNA"/>
</dbReference>
<gene>
    <name evidence="2" type="primary">ywfE</name>
    <name evidence="2" type="ORF">NCTC13765_00472</name>
</gene>
<reference evidence="2" key="1">
    <citation type="submission" date="2018-06" db="EMBL/GenBank/DDBJ databases">
        <authorList>
            <consortium name="Pathogen Informatics"/>
            <person name="Doyle S."/>
        </authorList>
    </citation>
    <scope>NUCLEOTIDE SEQUENCE [LARGE SCALE GENOMIC DNA]</scope>
    <source>
        <strain evidence="2">NCTC13765</strain>
    </source>
</reference>
<keyword evidence="3" id="KW-1185">Reference proteome</keyword>